<dbReference type="EMBL" id="JBHSJG010000048">
    <property type="protein sequence ID" value="MFC4989421.1"/>
    <property type="molecule type" value="Genomic_DNA"/>
</dbReference>
<protein>
    <submittedName>
        <fullName evidence="7">Yip1 family protein</fullName>
    </submittedName>
</protein>
<reference evidence="7 8" key="1">
    <citation type="journal article" date="2019" name="Int. J. Syst. Evol. Microbiol.">
        <title>The Global Catalogue of Microorganisms (GCM) 10K type strain sequencing project: providing services to taxonomists for standard genome sequencing and annotation.</title>
        <authorList>
            <consortium name="The Broad Institute Genomics Platform"/>
            <consortium name="The Broad Institute Genome Sequencing Center for Infectious Disease"/>
            <person name="Wu L."/>
            <person name="Ma J."/>
        </authorList>
    </citation>
    <scope>NUCLEOTIDE SEQUENCE [LARGE SCALE GENOMIC DNA]</scope>
    <source>
        <strain evidence="7 8">CGMCC 1.15824</strain>
    </source>
</reference>
<comment type="subcellular location">
    <subcellularLocation>
        <location evidence="1">Membrane</location>
        <topology evidence="1">Multi-pass membrane protein</topology>
    </subcellularLocation>
</comment>
<feature type="transmembrane region" description="Helical" evidence="5">
    <location>
        <begin position="203"/>
        <end position="223"/>
    </location>
</feature>
<dbReference type="InterPro" id="IPR006977">
    <property type="entry name" value="Yip1_dom"/>
</dbReference>
<dbReference type="RefSeq" id="WP_224829274.1">
    <property type="nucleotide sequence ID" value="NZ_JAIVEF010000018.1"/>
</dbReference>
<evidence type="ECO:0000256" key="5">
    <source>
        <dbReference type="SAM" id="Phobius"/>
    </source>
</evidence>
<evidence type="ECO:0000256" key="4">
    <source>
        <dbReference type="ARBA" id="ARBA00023136"/>
    </source>
</evidence>
<feature type="transmembrane region" description="Helical" evidence="5">
    <location>
        <begin position="80"/>
        <end position="101"/>
    </location>
</feature>
<organism evidence="7 8">
    <name type="scientific">Saliphagus infecundisoli</name>
    <dbReference type="NCBI Taxonomy" id="1849069"/>
    <lineage>
        <taxon>Archaea</taxon>
        <taxon>Methanobacteriati</taxon>
        <taxon>Methanobacteriota</taxon>
        <taxon>Stenosarchaea group</taxon>
        <taxon>Halobacteria</taxon>
        <taxon>Halobacteriales</taxon>
        <taxon>Natrialbaceae</taxon>
        <taxon>Saliphagus</taxon>
    </lineage>
</organism>
<evidence type="ECO:0000256" key="1">
    <source>
        <dbReference type="ARBA" id="ARBA00004141"/>
    </source>
</evidence>
<dbReference type="Proteomes" id="UP001595925">
    <property type="component" value="Unassembled WGS sequence"/>
</dbReference>
<evidence type="ECO:0000313" key="8">
    <source>
        <dbReference type="Proteomes" id="UP001595925"/>
    </source>
</evidence>
<feature type="domain" description="Yip1" evidence="6">
    <location>
        <begin position="37"/>
        <end position="218"/>
    </location>
</feature>
<evidence type="ECO:0000259" key="6">
    <source>
        <dbReference type="Pfam" id="PF04893"/>
    </source>
</evidence>
<keyword evidence="8" id="KW-1185">Reference proteome</keyword>
<evidence type="ECO:0000256" key="2">
    <source>
        <dbReference type="ARBA" id="ARBA00022692"/>
    </source>
</evidence>
<keyword evidence="3 5" id="KW-1133">Transmembrane helix</keyword>
<comment type="caution">
    <text evidence="7">The sequence shown here is derived from an EMBL/GenBank/DDBJ whole genome shotgun (WGS) entry which is preliminary data.</text>
</comment>
<accession>A0ABD5QHY1</accession>
<dbReference type="AlphaFoldDB" id="A0ABD5QHY1"/>
<feature type="transmembrane region" description="Helical" evidence="5">
    <location>
        <begin position="113"/>
        <end position="136"/>
    </location>
</feature>
<dbReference type="GO" id="GO:0016020">
    <property type="term" value="C:membrane"/>
    <property type="evidence" value="ECO:0007669"/>
    <property type="project" value="UniProtKB-SubCell"/>
</dbReference>
<gene>
    <name evidence="7" type="ORF">ACFPFO_17000</name>
</gene>
<keyword evidence="2 5" id="KW-0812">Transmembrane</keyword>
<proteinExistence type="predicted"/>
<feature type="transmembrane region" description="Helical" evidence="5">
    <location>
        <begin position="169"/>
        <end position="191"/>
    </location>
</feature>
<sequence>MATNVGDSASSTTTGTSLGQRLNSFFKDQALYGRFRIPTLIALLAGIAWAFQPVATFYALDQDVRIDIMNAAAAEWIVHFMMPFGIWLFVWAAFFALAKLLGGRIRVGRLFKLAGWGLAPIAAFGIVRAVGNYYAFQGETLPHEVRRGVMSAELEGYENMVAEVGADPAIVAATAAGCLLLVPSALLWMYAVRHSTDLEHRQVLTVVVVPTLALAAYFVGNLFL</sequence>
<evidence type="ECO:0000313" key="7">
    <source>
        <dbReference type="EMBL" id="MFC4989421.1"/>
    </source>
</evidence>
<feature type="transmembrane region" description="Helical" evidence="5">
    <location>
        <begin position="37"/>
        <end position="60"/>
    </location>
</feature>
<name>A0ABD5QHY1_9EURY</name>
<keyword evidence="4 5" id="KW-0472">Membrane</keyword>
<evidence type="ECO:0000256" key="3">
    <source>
        <dbReference type="ARBA" id="ARBA00022989"/>
    </source>
</evidence>
<dbReference type="Pfam" id="PF04893">
    <property type="entry name" value="Yip1"/>
    <property type="match status" value="1"/>
</dbReference>